<dbReference type="InterPro" id="IPR013126">
    <property type="entry name" value="Hsp_70_fam"/>
</dbReference>
<evidence type="ECO:0000313" key="5">
    <source>
        <dbReference type="EMBL" id="GJJ71909.1"/>
    </source>
</evidence>
<sequence length="572" mass="63773">MRGFVMALIALVTLAFMSVPVAADRLRSIPSMAIDIGSYTTRLGMVTDSDQPQLISVSPGILSVPGPTYSAWTPEGFLFTPDGTDENLFVHPFNTIFNLKHPVAFSRKDTSATRPKITGYQAWTLQDITAKYLKKLQSSGEQIIGQKIANLALVKPANMDPKEGERIRHDAIRSAIHDVYPNVAWSSLYTKSVMSSYLFNNGVDEVRNLLIYHLGGSTFGVTVVERDDGIHDTLSSIHDPDLGGRDFSQRLVNHLILAHEKRTSQDLSRDDKFMKRLGHEVEKAKQSLSSQNAVRIEIESPSSSNSAFKSRNIFSERLSRSQFEELNRDLFEKTISAVDQALLKANMSKEAIQDIVLSGGSARIPFIRKVLREYFADGDWPKEYLGWDRPETTALFGAAKIGHWYMNSEEGGICCFDSSPLSVGIETTGGLMLRFADEMSDRTIYKTVDFSTATDNQDRVVIRVFEGQRALTKENKFLGQMEFSGITPAPKGVARIRVKMEASTCGNALHLTVMDVTTRRVERMSISPRSAFEDDLDGIERMKEEALPFEHMDTAIWEFAEMAGTNALLDPA</sequence>
<comment type="similarity">
    <text evidence="3">Belongs to the heat shock protein 70 family.</text>
</comment>
<dbReference type="Proteomes" id="UP000827284">
    <property type="component" value="Unassembled WGS sequence"/>
</dbReference>
<dbReference type="InterPro" id="IPR029047">
    <property type="entry name" value="HSP70_peptide-bd_sf"/>
</dbReference>
<dbReference type="Gene3D" id="3.30.420.40">
    <property type="match status" value="2"/>
</dbReference>
<dbReference type="Gene3D" id="2.60.34.10">
    <property type="entry name" value="Substrate Binding Domain Of DNAk, Chain A, domain 1"/>
    <property type="match status" value="1"/>
</dbReference>
<dbReference type="EMBL" id="BQFW01000006">
    <property type="protein sequence ID" value="GJJ71909.1"/>
    <property type="molecule type" value="Genomic_DNA"/>
</dbReference>
<accession>A0A9P3H869</accession>
<dbReference type="GO" id="GO:0005524">
    <property type="term" value="F:ATP binding"/>
    <property type="evidence" value="ECO:0007669"/>
    <property type="project" value="UniProtKB-KW"/>
</dbReference>
<keyword evidence="4" id="KW-0732">Signal</keyword>
<evidence type="ECO:0000313" key="6">
    <source>
        <dbReference type="Proteomes" id="UP000827284"/>
    </source>
</evidence>
<dbReference type="GO" id="GO:0140662">
    <property type="term" value="F:ATP-dependent protein folding chaperone"/>
    <property type="evidence" value="ECO:0007669"/>
    <property type="project" value="InterPro"/>
</dbReference>
<dbReference type="Gene3D" id="3.90.640.10">
    <property type="entry name" value="Actin, Chain A, domain 4"/>
    <property type="match status" value="1"/>
</dbReference>
<comment type="caution">
    <text evidence="5">The sequence shown here is derived from an EMBL/GenBank/DDBJ whole genome shotgun (WGS) entry which is preliminary data.</text>
</comment>
<name>A0A9P3H869_9FUNG</name>
<evidence type="ECO:0008006" key="7">
    <source>
        <dbReference type="Google" id="ProtNLM"/>
    </source>
</evidence>
<dbReference type="PRINTS" id="PR00301">
    <property type="entry name" value="HEATSHOCK70"/>
</dbReference>
<dbReference type="SUPFAM" id="SSF53067">
    <property type="entry name" value="Actin-like ATPase domain"/>
    <property type="match status" value="2"/>
</dbReference>
<gene>
    <name evidence="5" type="ORF">EMPS_04266</name>
</gene>
<feature type="chain" id="PRO_5040424437" description="Hsp70 family protein" evidence="4">
    <location>
        <begin position="24"/>
        <end position="572"/>
    </location>
</feature>
<reference evidence="5" key="2">
    <citation type="journal article" date="2022" name="Microbiol. Resour. Announc.">
        <title>Whole-Genome Sequence of Entomortierella parvispora E1425, a Mucoromycotan Fungus Associated with Burkholderiaceae-Related Endosymbiotic Bacteria.</title>
        <authorList>
            <person name="Herlambang A."/>
            <person name="Guo Y."/>
            <person name="Takashima Y."/>
            <person name="Narisawa K."/>
            <person name="Ohta H."/>
            <person name="Nishizawa T."/>
        </authorList>
    </citation>
    <scope>NUCLEOTIDE SEQUENCE</scope>
    <source>
        <strain evidence="5">E1425</strain>
    </source>
</reference>
<dbReference type="FunFam" id="3.90.640.10:FF:000003">
    <property type="entry name" value="Molecular chaperone DnaK"/>
    <property type="match status" value="1"/>
</dbReference>
<protein>
    <recommendedName>
        <fullName evidence="7">Hsp70 family protein</fullName>
    </recommendedName>
</protein>
<keyword evidence="6" id="KW-1185">Reference proteome</keyword>
<dbReference type="PANTHER" id="PTHR19375">
    <property type="entry name" value="HEAT SHOCK PROTEIN 70KDA"/>
    <property type="match status" value="1"/>
</dbReference>
<organism evidence="5 6">
    <name type="scientific">Entomortierella parvispora</name>
    <dbReference type="NCBI Taxonomy" id="205924"/>
    <lineage>
        <taxon>Eukaryota</taxon>
        <taxon>Fungi</taxon>
        <taxon>Fungi incertae sedis</taxon>
        <taxon>Mucoromycota</taxon>
        <taxon>Mortierellomycotina</taxon>
        <taxon>Mortierellomycetes</taxon>
        <taxon>Mortierellales</taxon>
        <taxon>Mortierellaceae</taxon>
        <taxon>Entomortierella</taxon>
    </lineage>
</organism>
<dbReference type="SUPFAM" id="SSF100920">
    <property type="entry name" value="Heat shock protein 70kD (HSP70), peptide-binding domain"/>
    <property type="match status" value="1"/>
</dbReference>
<evidence type="ECO:0000256" key="1">
    <source>
        <dbReference type="ARBA" id="ARBA00022741"/>
    </source>
</evidence>
<dbReference type="OrthoDB" id="2430612at2759"/>
<feature type="signal peptide" evidence="4">
    <location>
        <begin position="1"/>
        <end position="23"/>
    </location>
</feature>
<evidence type="ECO:0000256" key="2">
    <source>
        <dbReference type="ARBA" id="ARBA00022840"/>
    </source>
</evidence>
<evidence type="ECO:0000256" key="4">
    <source>
        <dbReference type="SAM" id="SignalP"/>
    </source>
</evidence>
<dbReference type="InterPro" id="IPR043129">
    <property type="entry name" value="ATPase_NBD"/>
</dbReference>
<dbReference type="Pfam" id="PF00012">
    <property type="entry name" value="HSP70"/>
    <property type="match status" value="1"/>
</dbReference>
<keyword evidence="2 3" id="KW-0067">ATP-binding</keyword>
<proteinExistence type="inferred from homology"/>
<dbReference type="AlphaFoldDB" id="A0A9P3H869"/>
<keyword evidence="1 3" id="KW-0547">Nucleotide-binding</keyword>
<reference evidence="5" key="1">
    <citation type="submission" date="2021-11" db="EMBL/GenBank/DDBJ databases">
        <authorList>
            <person name="Herlambang A."/>
            <person name="Guo Y."/>
            <person name="Takashima Y."/>
            <person name="Nishizawa T."/>
        </authorList>
    </citation>
    <scope>NUCLEOTIDE SEQUENCE</scope>
    <source>
        <strain evidence="5">E1425</strain>
    </source>
</reference>
<evidence type="ECO:0000256" key="3">
    <source>
        <dbReference type="RuleBase" id="RU003322"/>
    </source>
</evidence>